<dbReference type="Pfam" id="PF00535">
    <property type="entry name" value="Glycos_transf_2"/>
    <property type="match status" value="1"/>
</dbReference>
<protein>
    <submittedName>
        <fullName evidence="2">Glycosyltransferase</fullName>
    </submittedName>
</protein>
<name>A0ABY8VC97_9FLAO</name>
<dbReference type="PANTHER" id="PTHR22916:SF3">
    <property type="entry name" value="UDP-GLCNAC:BETAGAL BETA-1,3-N-ACETYLGLUCOSAMINYLTRANSFERASE-LIKE PROTEIN 1"/>
    <property type="match status" value="1"/>
</dbReference>
<dbReference type="RefSeq" id="WP_284584205.1">
    <property type="nucleotide sequence ID" value="NZ_CP106831.1"/>
</dbReference>
<dbReference type="CDD" id="cd00761">
    <property type="entry name" value="Glyco_tranf_GTA_type"/>
    <property type="match status" value="1"/>
</dbReference>
<reference evidence="2 3" key="1">
    <citation type="submission" date="2022-09" db="EMBL/GenBank/DDBJ databases">
        <title>Whole genome sequencing analysis of tet(X)-positive Empedobacter falsenii YWS9-3.</title>
        <authorList>
            <person name="Chen C."/>
            <person name="Lv Y.-L."/>
        </authorList>
    </citation>
    <scope>NUCLEOTIDE SEQUENCE [LARGE SCALE GENOMIC DNA]</scope>
    <source>
        <strain evidence="2 3">YWS9-3_T</strain>
    </source>
</reference>
<dbReference type="EMBL" id="CP106831">
    <property type="protein sequence ID" value="WIH98576.1"/>
    <property type="molecule type" value="Genomic_DNA"/>
</dbReference>
<dbReference type="InterPro" id="IPR029044">
    <property type="entry name" value="Nucleotide-diphossugar_trans"/>
</dbReference>
<keyword evidence="3" id="KW-1185">Reference proteome</keyword>
<dbReference type="InterPro" id="IPR001173">
    <property type="entry name" value="Glyco_trans_2-like"/>
</dbReference>
<dbReference type="Proteomes" id="UP001223501">
    <property type="component" value="Chromosome"/>
</dbReference>
<dbReference type="PANTHER" id="PTHR22916">
    <property type="entry name" value="GLYCOSYLTRANSFERASE"/>
    <property type="match status" value="1"/>
</dbReference>
<feature type="domain" description="Glycosyltransferase 2-like" evidence="1">
    <location>
        <begin position="8"/>
        <end position="156"/>
    </location>
</feature>
<organism evidence="2 3">
    <name type="scientific">Empedobacter falsenii</name>
    <dbReference type="NCBI Taxonomy" id="343874"/>
    <lineage>
        <taxon>Bacteria</taxon>
        <taxon>Pseudomonadati</taxon>
        <taxon>Bacteroidota</taxon>
        <taxon>Flavobacteriia</taxon>
        <taxon>Flavobacteriales</taxon>
        <taxon>Weeksellaceae</taxon>
        <taxon>Empedobacter</taxon>
    </lineage>
</organism>
<accession>A0ABY8VC97</accession>
<gene>
    <name evidence="2" type="ORF">OBA43_06515</name>
</gene>
<dbReference type="Gene3D" id="3.90.550.10">
    <property type="entry name" value="Spore Coat Polysaccharide Biosynthesis Protein SpsA, Chain A"/>
    <property type="match status" value="1"/>
</dbReference>
<evidence type="ECO:0000313" key="2">
    <source>
        <dbReference type="EMBL" id="WIH98576.1"/>
    </source>
</evidence>
<dbReference type="SUPFAM" id="SSF53448">
    <property type="entry name" value="Nucleotide-diphospho-sugar transferases"/>
    <property type="match status" value="1"/>
</dbReference>
<evidence type="ECO:0000259" key="1">
    <source>
        <dbReference type="Pfam" id="PF00535"/>
    </source>
</evidence>
<sequence>MTEQPLVSIIIPTYNRAELIGETLDSILAQTYQNWECIVVDDGSTDHTSDVLDHYTKKDSRISYHHRPKQYNPGGNGARNYGFDISKGEYINWFDSDDVMLENFILEKINSIENNDFIICSHNTIDNKLNLIKQYEIILEKNILYDYLEWHDNFNVLTPSILFKKSFLGQNKFRFNETILRGQEAEFLLNIFSKKYNDLHFKIINKPLFLYRQHLNSKTSKDNFTAKKYNYSLLYVNVLKCKLVKQFQYNDLRLSTFQRLEKLMIKFQQQNDFKNTWILCKEILSFKTIKSTLISICVLLMFFAKKTPKIITNHLTNL</sequence>
<evidence type="ECO:0000313" key="3">
    <source>
        <dbReference type="Proteomes" id="UP001223501"/>
    </source>
</evidence>
<proteinExistence type="predicted"/>